<dbReference type="InterPro" id="IPR036291">
    <property type="entry name" value="NAD(P)-bd_dom_sf"/>
</dbReference>
<dbReference type="AlphaFoldDB" id="A0A5C6V2U4"/>
<dbReference type="Gene3D" id="3.40.50.720">
    <property type="entry name" value="NAD(P)-binding Rossmann-like Domain"/>
    <property type="match status" value="1"/>
</dbReference>
<organism evidence="2 3">
    <name type="scientific">Luteibaculum oceani</name>
    <dbReference type="NCBI Taxonomy" id="1294296"/>
    <lineage>
        <taxon>Bacteria</taxon>
        <taxon>Pseudomonadati</taxon>
        <taxon>Bacteroidota</taxon>
        <taxon>Flavobacteriia</taxon>
        <taxon>Flavobacteriales</taxon>
        <taxon>Luteibaculaceae</taxon>
        <taxon>Luteibaculum</taxon>
    </lineage>
</organism>
<protein>
    <recommendedName>
        <fullName evidence="1">Enoyl reductase (ER) domain-containing protein</fullName>
    </recommendedName>
</protein>
<dbReference type="Pfam" id="PF08240">
    <property type="entry name" value="ADH_N"/>
    <property type="match status" value="1"/>
</dbReference>
<dbReference type="RefSeq" id="WP_147014525.1">
    <property type="nucleotide sequence ID" value="NZ_VORB01000005.1"/>
</dbReference>
<name>A0A5C6V2U4_9FLAO</name>
<proteinExistence type="predicted"/>
<keyword evidence="3" id="KW-1185">Reference proteome</keyword>
<accession>A0A5C6V2U4</accession>
<dbReference type="GO" id="GO:0016491">
    <property type="term" value="F:oxidoreductase activity"/>
    <property type="evidence" value="ECO:0007669"/>
    <property type="project" value="InterPro"/>
</dbReference>
<sequence>MESQQLALTKFGNSQEAFTLQNFQMPKPVQKEAIVEVEASGLNFADVMARLGLYAPVKNLPFVLGYDLVGKVVELGKEADPNLLGKRVVSLARFGGYRKHINLNSEGLIPIPDDMATEEAINYTTAFLTAYLMAEEYTGIAEGKTALVYSAAGGVGYFLYHFLRAKGVKAQAVVGSAEKISTLVEMGLKDPIWLNSELENKSEKFDLIFNARGGQTVKKDLSRLSKGGKIILFGAADQLNQKGILGKLKLLFGFGFHSPIKLIVNSQSICGFNLLSLSGEHPVMVVKSHHRAIQKFKELNIPTIPASGFAPREVAKAHALLESGKSTGKIFIDWTKH</sequence>
<dbReference type="PANTHER" id="PTHR43677">
    <property type="entry name" value="SHORT-CHAIN DEHYDROGENASE/REDUCTASE"/>
    <property type="match status" value="1"/>
</dbReference>
<evidence type="ECO:0000259" key="1">
    <source>
        <dbReference type="SMART" id="SM00829"/>
    </source>
</evidence>
<dbReference type="Gene3D" id="3.90.180.10">
    <property type="entry name" value="Medium-chain alcohol dehydrogenases, catalytic domain"/>
    <property type="match status" value="1"/>
</dbReference>
<dbReference type="OrthoDB" id="9787435at2"/>
<dbReference type="SUPFAM" id="SSF51735">
    <property type="entry name" value="NAD(P)-binding Rossmann-fold domains"/>
    <property type="match status" value="1"/>
</dbReference>
<dbReference type="SUPFAM" id="SSF50129">
    <property type="entry name" value="GroES-like"/>
    <property type="match status" value="1"/>
</dbReference>
<reference evidence="2 3" key="1">
    <citation type="submission" date="2019-08" db="EMBL/GenBank/DDBJ databases">
        <title>Genome of Luteibaculum oceani JCM 18817.</title>
        <authorList>
            <person name="Bowman J.P."/>
        </authorList>
    </citation>
    <scope>NUCLEOTIDE SEQUENCE [LARGE SCALE GENOMIC DNA]</scope>
    <source>
        <strain evidence="2 3">JCM 18817</strain>
    </source>
</reference>
<dbReference type="PANTHER" id="PTHR43677:SF4">
    <property type="entry name" value="QUINONE OXIDOREDUCTASE-LIKE PROTEIN 2"/>
    <property type="match status" value="1"/>
</dbReference>
<dbReference type="InterPro" id="IPR051397">
    <property type="entry name" value="Zn-ADH-like_protein"/>
</dbReference>
<dbReference type="InterPro" id="IPR013154">
    <property type="entry name" value="ADH-like_N"/>
</dbReference>
<dbReference type="InterPro" id="IPR011032">
    <property type="entry name" value="GroES-like_sf"/>
</dbReference>
<gene>
    <name evidence="2" type="ORF">FRX97_07235</name>
</gene>
<comment type="caution">
    <text evidence="2">The sequence shown here is derived from an EMBL/GenBank/DDBJ whole genome shotgun (WGS) entry which is preliminary data.</text>
</comment>
<dbReference type="EMBL" id="VORB01000005">
    <property type="protein sequence ID" value="TXC79001.1"/>
    <property type="molecule type" value="Genomic_DNA"/>
</dbReference>
<evidence type="ECO:0000313" key="3">
    <source>
        <dbReference type="Proteomes" id="UP000321168"/>
    </source>
</evidence>
<feature type="domain" description="Enoyl reductase (ER)" evidence="1">
    <location>
        <begin position="12"/>
        <end position="332"/>
    </location>
</feature>
<evidence type="ECO:0000313" key="2">
    <source>
        <dbReference type="EMBL" id="TXC79001.1"/>
    </source>
</evidence>
<dbReference type="Proteomes" id="UP000321168">
    <property type="component" value="Unassembled WGS sequence"/>
</dbReference>
<dbReference type="InterPro" id="IPR020843">
    <property type="entry name" value="ER"/>
</dbReference>
<dbReference type="SMART" id="SM00829">
    <property type="entry name" value="PKS_ER"/>
    <property type="match status" value="1"/>
</dbReference>